<feature type="region of interest" description="Disordered" evidence="4">
    <location>
        <begin position="220"/>
        <end position="262"/>
    </location>
</feature>
<keyword evidence="7" id="KW-1185">Reference proteome</keyword>
<dbReference type="CTD" id="4867"/>
<dbReference type="SMART" id="SM00326">
    <property type="entry name" value="SH3"/>
    <property type="match status" value="1"/>
</dbReference>
<dbReference type="AlphaFoldDB" id="A0A674NG44"/>
<reference evidence="6" key="2">
    <citation type="submission" date="2025-08" db="UniProtKB">
        <authorList>
            <consortium name="Ensembl"/>
        </authorList>
    </citation>
    <scope>IDENTIFICATION</scope>
</reference>
<dbReference type="OMA" id="CYLIALM"/>
<reference evidence="6 7" key="1">
    <citation type="journal article" date="2011" name="Genome Biol. Evol.">
        <title>Integration of the genetic map and genome assembly of fugu facilitates insights into distinct features of genome evolution in teleosts and mammals.</title>
        <authorList>
            <person name="Kai W."/>
            <person name="Kikuchi K."/>
            <person name="Tohari S."/>
            <person name="Chew A.K."/>
            <person name="Tay A."/>
            <person name="Fujiwara A."/>
            <person name="Hosoya S."/>
            <person name="Suetake H."/>
            <person name="Naruse K."/>
            <person name="Brenner S."/>
            <person name="Suzuki Y."/>
            <person name="Venkatesh B."/>
        </authorList>
    </citation>
    <scope>NUCLEOTIDE SEQUENCE [LARGE SCALE GENOMIC DNA]</scope>
</reference>
<keyword evidence="3" id="KW-0175">Coiled coil</keyword>
<proteinExistence type="predicted"/>
<keyword evidence="1 2" id="KW-0728">SH3 domain</keyword>
<dbReference type="GeneTree" id="ENSGT00390000007701"/>
<sequence length="695" mass="77977">MALKGKGPLLLLQREVEDLRKQVDALTLDVLKKDGSNEDLFRRCQELQKSAEKNLNALKKLTKDDEPTPVANYEQRKLLEERRLSNILEQINTLFLQLSPPGPSATTDTNSVGDKEDDDDDDDEEEEEEEKEEEENDNDNSEDYDGNDHESKVELLKSPSQSGSHIYTAIYDFKAQQEGDLSVKKGDVLRIIKMSADDWWLAQDSEGNRGVVPKNHLKFGSAVCSEDDENDDDYDEEDESEEDDEQYNEELSEDGEKESKASNWATVRKALTEIDATDVLSAMGAIPPGFRASTLNKLLVEGGVSYRGSHYIQPELSQSKLSFNDLFLEPDTGMVRAREVYMCVCFSLWSCRMIPTPGVGLQVLSRHIRLCASDGARVLSNIHTVRATYNPKSPKTWSFSPQTTGILPTLLNGHCFLRCNAASPELGILFELGVTFIRNSTGERGELSCGWAFLKLSDGSGNPLPNRTYELQVNGGTPYEKYVTVEASMAKGSPTGVFKQIFQASRQPKLIVKLKSANSQIRTQLSLLPDTLLHCVGCVHLLVLHRQLLADTLLVERPTMQTADLLSNPVLSTFPLLLDQPDLLDALRSAWLDAEIKMSRSQKKDFYFLKKEFIEVYMSSVYFLLHSPALPAHHWADLHSEEQRARVIYETLDSLKHNQHASSHSAGLEVYVDPAHQHLAFDVSELTFDFLSVAQ</sequence>
<evidence type="ECO:0000313" key="7">
    <source>
        <dbReference type="Proteomes" id="UP000005226"/>
    </source>
</evidence>
<dbReference type="GO" id="GO:0090251">
    <property type="term" value="P:protein localization involved in establishment of planar polarity"/>
    <property type="evidence" value="ECO:0007669"/>
    <property type="project" value="TreeGrafter"/>
</dbReference>
<dbReference type="KEGG" id="tru:115249684"/>
<reference evidence="6" key="3">
    <citation type="submission" date="2025-09" db="UniProtKB">
        <authorList>
            <consortium name="Ensembl"/>
        </authorList>
    </citation>
    <scope>IDENTIFICATION</scope>
</reference>
<dbReference type="Proteomes" id="UP000005226">
    <property type="component" value="Chromosome 4"/>
</dbReference>
<feature type="compositionally biased region" description="Acidic residues" evidence="4">
    <location>
        <begin position="115"/>
        <end position="145"/>
    </location>
</feature>
<feature type="coiled-coil region" evidence="3">
    <location>
        <begin position="9"/>
        <end position="90"/>
    </location>
</feature>
<dbReference type="SUPFAM" id="SSF50044">
    <property type="entry name" value="SH3-domain"/>
    <property type="match status" value="1"/>
</dbReference>
<gene>
    <name evidence="6" type="primary">nphp1</name>
</gene>
<organism evidence="6 7">
    <name type="scientific">Takifugu rubripes</name>
    <name type="common">Japanese pufferfish</name>
    <name type="synonym">Fugu rubripes</name>
    <dbReference type="NCBI Taxonomy" id="31033"/>
    <lineage>
        <taxon>Eukaryota</taxon>
        <taxon>Metazoa</taxon>
        <taxon>Chordata</taxon>
        <taxon>Craniata</taxon>
        <taxon>Vertebrata</taxon>
        <taxon>Euteleostomi</taxon>
        <taxon>Actinopterygii</taxon>
        <taxon>Neopterygii</taxon>
        <taxon>Teleostei</taxon>
        <taxon>Neoteleostei</taxon>
        <taxon>Acanthomorphata</taxon>
        <taxon>Eupercaria</taxon>
        <taxon>Tetraodontiformes</taxon>
        <taxon>Tetradontoidea</taxon>
        <taxon>Tetraodontidae</taxon>
        <taxon>Takifugu</taxon>
    </lineage>
</organism>
<feature type="compositionally biased region" description="Acidic residues" evidence="4">
    <location>
        <begin position="225"/>
        <end position="256"/>
    </location>
</feature>
<feature type="compositionally biased region" description="Basic and acidic residues" evidence="4">
    <location>
        <begin position="146"/>
        <end position="155"/>
    </location>
</feature>
<dbReference type="CDD" id="cd11770">
    <property type="entry name" value="SH3_Nephrocystin"/>
    <property type="match status" value="1"/>
</dbReference>
<dbReference type="GeneID" id="115249684"/>
<dbReference type="PANTHER" id="PTHR15176:SF1">
    <property type="entry name" value="NEPHROCYSTIN-1"/>
    <property type="match status" value="1"/>
</dbReference>
<dbReference type="InParanoid" id="A0A674NG44"/>
<dbReference type="InterPro" id="IPR036028">
    <property type="entry name" value="SH3-like_dom_sf"/>
</dbReference>
<feature type="domain" description="SH3" evidence="5">
    <location>
        <begin position="162"/>
        <end position="222"/>
    </location>
</feature>
<accession>A0A674NG44</accession>
<dbReference type="Pfam" id="PF00018">
    <property type="entry name" value="SH3_1"/>
    <property type="match status" value="1"/>
</dbReference>
<dbReference type="InterPro" id="IPR039687">
    <property type="entry name" value="NPHP1"/>
</dbReference>
<dbReference type="PRINTS" id="PR00452">
    <property type="entry name" value="SH3DOMAIN"/>
</dbReference>
<dbReference type="GO" id="GO:0005737">
    <property type="term" value="C:cytoplasm"/>
    <property type="evidence" value="ECO:0007669"/>
    <property type="project" value="TreeGrafter"/>
</dbReference>
<name>A0A674NG44_TAKRU</name>
<dbReference type="InterPro" id="IPR001452">
    <property type="entry name" value="SH3_domain"/>
</dbReference>
<dbReference type="PANTHER" id="PTHR15176">
    <property type="entry name" value="NEPHROCYSTIN"/>
    <property type="match status" value="1"/>
</dbReference>
<dbReference type="Gene3D" id="2.30.30.40">
    <property type="entry name" value="SH3 Domains"/>
    <property type="match status" value="1"/>
</dbReference>
<protein>
    <submittedName>
        <fullName evidence="6">Nephronophthisis 1</fullName>
    </submittedName>
</protein>
<evidence type="ECO:0000256" key="2">
    <source>
        <dbReference type="PROSITE-ProRule" id="PRU00192"/>
    </source>
</evidence>
<evidence type="ECO:0000259" key="5">
    <source>
        <dbReference type="PROSITE" id="PS50002"/>
    </source>
</evidence>
<feature type="region of interest" description="Disordered" evidence="4">
    <location>
        <begin position="95"/>
        <end position="161"/>
    </location>
</feature>
<dbReference type="OrthoDB" id="5340910at2759"/>
<evidence type="ECO:0000313" key="6">
    <source>
        <dbReference type="Ensembl" id="ENSTRUP00000072098.1"/>
    </source>
</evidence>
<dbReference type="InterPro" id="IPR030642">
    <property type="entry name" value="NPHP1_SH3"/>
</dbReference>
<dbReference type="GO" id="GO:0005929">
    <property type="term" value="C:cilium"/>
    <property type="evidence" value="ECO:0007669"/>
    <property type="project" value="TreeGrafter"/>
</dbReference>
<dbReference type="Ensembl" id="ENSTRUT00000070211.1">
    <property type="protein sequence ID" value="ENSTRUP00000072098.1"/>
    <property type="gene ID" value="ENSTRUG00000026367.1"/>
</dbReference>
<dbReference type="RefSeq" id="XP_029691615.1">
    <property type="nucleotide sequence ID" value="XM_029835755.1"/>
</dbReference>
<evidence type="ECO:0000256" key="1">
    <source>
        <dbReference type="ARBA" id="ARBA00022443"/>
    </source>
</evidence>
<evidence type="ECO:0000256" key="3">
    <source>
        <dbReference type="SAM" id="Coils"/>
    </source>
</evidence>
<evidence type="ECO:0000256" key="4">
    <source>
        <dbReference type="SAM" id="MobiDB-lite"/>
    </source>
</evidence>
<dbReference type="PROSITE" id="PS50002">
    <property type="entry name" value="SH3"/>
    <property type="match status" value="1"/>
</dbReference>